<dbReference type="InterPro" id="IPR058240">
    <property type="entry name" value="rSAM_sf"/>
</dbReference>
<dbReference type="PROSITE" id="PS51918">
    <property type="entry name" value="RADICAL_SAM"/>
    <property type="match status" value="1"/>
</dbReference>
<dbReference type="SFLD" id="SFLDG01067">
    <property type="entry name" value="SPASM/twitch_domain_containing"/>
    <property type="match status" value="1"/>
</dbReference>
<sequence length="381" mass="43712">MNKIQPQLKNLGLFRVKKEDLYIELALRIKKAPVNRYDFSKLYFSTGILGRYSEERAICFRLQNVHQVERIRVLIPDEAREAGWVKLRLEAFVQGHGEFDVVSAALVPEDGDELSRQAYLLGLKEWVRAQVVNSESRQLAQVPHLPESLSLELTAACNLHCSHCSSHGDENEHRMNNRRPAFSQDVLESLAHEVFPYLTLINLVGRGEPSMVSMPLWNRLFELCEAYNVLVTCVTNGTFVKQRFDERKIRLVDTLTFSIDGITDEVFAANRTGADLPTFKKNLDYYQTLRRGSDLLRRPRLGLSWTLKRNNIHEFPDFIRFAIESEADLLYVRHLLLFRPEDAEQSLVGEPELCNHYLSIGYAMLEGQQIKLDVPPLAVAA</sequence>
<dbReference type="Pfam" id="PF04055">
    <property type="entry name" value="Radical_SAM"/>
    <property type="match status" value="1"/>
</dbReference>
<dbReference type="PANTHER" id="PTHR11228:SF7">
    <property type="entry name" value="PQQA PEPTIDE CYCLASE"/>
    <property type="match status" value="1"/>
</dbReference>
<dbReference type="Proteomes" id="UP001287445">
    <property type="component" value="Unassembled WGS sequence"/>
</dbReference>
<feature type="domain" description="Radical SAM core" evidence="6">
    <location>
        <begin position="143"/>
        <end position="363"/>
    </location>
</feature>
<proteinExistence type="predicted"/>
<dbReference type="SUPFAM" id="SSF102114">
    <property type="entry name" value="Radical SAM enzymes"/>
    <property type="match status" value="1"/>
</dbReference>
<dbReference type="PANTHER" id="PTHR11228">
    <property type="entry name" value="RADICAL SAM DOMAIN PROTEIN"/>
    <property type="match status" value="1"/>
</dbReference>
<dbReference type="Gene3D" id="3.20.20.70">
    <property type="entry name" value="Aldolase class I"/>
    <property type="match status" value="1"/>
</dbReference>
<evidence type="ECO:0000313" key="7">
    <source>
        <dbReference type="EMBL" id="MDX4956655.1"/>
    </source>
</evidence>
<keyword evidence="2" id="KW-0949">S-adenosyl-L-methionine</keyword>
<evidence type="ECO:0000313" key="8">
    <source>
        <dbReference type="Proteomes" id="UP001287445"/>
    </source>
</evidence>
<keyword evidence="5" id="KW-0411">Iron-sulfur</keyword>
<evidence type="ECO:0000256" key="2">
    <source>
        <dbReference type="ARBA" id="ARBA00022691"/>
    </source>
</evidence>
<dbReference type="CDD" id="cd01335">
    <property type="entry name" value="Radical_SAM"/>
    <property type="match status" value="1"/>
</dbReference>
<dbReference type="InterPro" id="IPR050377">
    <property type="entry name" value="Radical_SAM_PqqE_MftC-like"/>
</dbReference>
<dbReference type="EMBL" id="JAWWMZ010000012">
    <property type="protein sequence ID" value="MDX4956655.1"/>
    <property type="molecule type" value="Genomic_DNA"/>
</dbReference>
<dbReference type="InterPro" id="IPR013785">
    <property type="entry name" value="Aldolase_TIM"/>
</dbReference>
<dbReference type="GO" id="GO:0046872">
    <property type="term" value="F:metal ion binding"/>
    <property type="evidence" value="ECO:0007669"/>
    <property type="project" value="UniProtKB-KW"/>
</dbReference>
<comment type="caution">
    <text evidence="7">The sequence shown here is derived from an EMBL/GenBank/DDBJ whole genome shotgun (WGS) entry which is preliminary data.</text>
</comment>
<dbReference type="GO" id="GO:0003824">
    <property type="term" value="F:catalytic activity"/>
    <property type="evidence" value="ECO:0007669"/>
    <property type="project" value="InterPro"/>
</dbReference>
<gene>
    <name evidence="7" type="ORF">SGN30_24865</name>
</gene>
<dbReference type="AlphaFoldDB" id="A0AAJ2VAT6"/>
<dbReference type="RefSeq" id="WP_199961516.1">
    <property type="nucleotide sequence ID" value="NZ_JAWWMZ010000012.1"/>
</dbReference>
<dbReference type="GO" id="GO:0051536">
    <property type="term" value="F:iron-sulfur cluster binding"/>
    <property type="evidence" value="ECO:0007669"/>
    <property type="project" value="UniProtKB-KW"/>
</dbReference>
<evidence type="ECO:0000256" key="4">
    <source>
        <dbReference type="ARBA" id="ARBA00023004"/>
    </source>
</evidence>
<evidence type="ECO:0000256" key="1">
    <source>
        <dbReference type="ARBA" id="ARBA00001966"/>
    </source>
</evidence>
<evidence type="ECO:0000256" key="5">
    <source>
        <dbReference type="ARBA" id="ARBA00023014"/>
    </source>
</evidence>
<dbReference type="InterPro" id="IPR007197">
    <property type="entry name" value="rSAM"/>
</dbReference>
<reference evidence="7" key="1">
    <citation type="submission" date="2023-11" db="EMBL/GenBank/DDBJ databases">
        <title>Identification and selenium tolerance of Delftia acidovorans R3-25.</title>
        <authorList>
            <person name="Zhang S."/>
            <person name="Liu Y."/>
            <person name="Guo Y."/>
        </authorList>
    </citation>
    <scope>NUCLEOTIDE SEQUENCE</scope>
    <source>
        <strain evidence="7">R3-25</strain>
    </source>
</reference>
<keyword evidence="3" id="KW-0479">Metal-binding</keyword>
<evidence type="ECO:0000259" key="6">
    <source>
        <dbReference type="PROSITE" id="PS51918"/>
    </source>
</evidence>
<comment type="cofactor">
    <cofactor evidence="1">
        <name>[4Fe-4S] cluster</name>
        <dbReference type="ChEBI" id="CHEBI:49883"/>
    </cofactor>
</comment>
<name>A0AAJ2VAT6_DELAC</name>
<evidence type="ECO:0000256" key="3">
    <source>
        <dbReference type="ARBA" id="ARBA00022723"/>
    </source>
</evidence>
<organism evidence="7 8">
    <name type="scientific">Delftia acidovorans</name>
    <name type="common">Pseudomonas acidovorans</name>
    <name type="synonym">Comamonas acidovorans</name>
    <dbReference type="NCBI Taxonomy" id="80866"/>
    <lineage>
        <taxon>Bacteria</taxon>
        <taxon>Pseudomonadati</taxon>
        <taxon>Pseudomonadota</taxon>
        <taxon>Betaproteobacteria</taxon>
        <taxon>Burkholderiales</taxon>
        <taxon>Comamonadaceae</taxon>
        <taxon>Delftia</taxon>
    </lineage>
</organism>
<protein>
    <recommendedName>
        <fullName evidence="6">Radical SAM core domain-containing protein</fullName>
    </recommendedName>
</protein>
<keyword evidence="4" id="KW-0408">Iron</keyword>
<accession>A0AAJ2VAT6</accession>
<dbReference type="SFLD" id="SFLDS00029">
    <property type="entry name" value="Radical_SAM"/>
    <property type="match status" value="1"/>
</dbReference>